<evidence type="ECO:0008006" key="3">
    <source>
        <dbReference type="Google" id="ProtNLM"/>
    </source>
</evidence>
<dbReference type="Gene3D" id="3.40.630.30">
    <property type="match status" value="1"/>
</dbReference>
<dbReference type="EMBL" id="FOIR01000005">
    <property type="protein sequence ID" value="SEW42154.1"/>
    <property type="molecule type" value="Genomic_DNA"/>
</dbReference>
<dbReference type="STRING" id="1267423.SAMN05216290_3788"/>
<dbReference type="SUPFAM" id="SSF55729">
    <property type="entry name" value="Acyl-CoA N-acyltransferases (Nat)"/>
    <property type="match status" value="1"/>
</dbReference>
<keyword evidence="2" id="KW-1185">Reference proteome</keyword>
<name>A0A1I0RM23_9BACT</name>
<evidence type="ECO:0000313" key="1">
    <source>
        <dbReference type="EMBL" id="SEW42154.1"/>
    </source>
</evidence>
<dbReference type="InterPro" id="IPR016181">
    <property type="entry name" value="Acyl_CoA_acyltransferase"/>
</dbReference>
<organism evidence="1 2">
    <name type="scientific">Roseivirga pacifica</name>
    <dbReference type="NCBI Taxonomy" id="1267423"/>
    <lineage>
        <taxon>Bacteria</taxon>
        <taxon>Pseudomonadati</taxon>
        <taxon>Bacteroidota</taxon>
        <taxon>Cytophagia</taxon>
        <taxon>Cytophagales</taxon>
        <taxon>Roseivirgaceae</taxon>
        <taxon>Roseivirga</taxon>
    </lineage>
</organism>
<dbReference type="PANTHER" id="PTHR41368:SF1">
    <property type="entry name" value="PROTEIN YGHO"/>
    <property type="match status" value="1"/>
</dbReference>
<dbReference type="Proteomes" id="UP000199437">
    <property type="component" value="Unassembled WGS sequence"/>
</dbReference>
<evidence type="ECO:0000313" key="2">
    <source>
        <dbReference type="Proteomes" id="UP000199437"/>
    </source>
</evidence>
<dbReference type="OrthoDB" id="9806005at2"/>
<dbReference type="PANTHER" id="PTHR41368">
    <property type="entry name" value="PROTEIN YGHO"/>
    <property type="match status" value="1"/>
</dbReference>
<dbReference type="AlphaFoldDB" id="A0A1I0RM23"/>
<accession>A0A1I0RM23</accession>
<sequence>MRVQEVNDKKSEKQFIQLPVRLYKNEQNWIRPLDKDICAVFDPAKNKSFRHGEAIRWILLDDNEQVIGRIAAFYDTKTAKKNDQPTGGVGFFECIDNQEAANMLFDEGKAWLESKGMEAMDGPVNFGDRNNWWGLLVDGFSEPNYQMPYNFAYYKALFENYGFKLYFNQYTYSRPMGSEVELSRRFYEKADIQINNPDYEFRHITKSEYAKAHHYFLEVYNKAWAGFSGVKAMTLKQAEGIFKQLKPVADLKLLWFAFYKGEPVAFFLSMPELNQIYKHLNGQWNLWSKLKFMYLLKTGATNKALGIVFGVVPDHQRKGIEGALVVSFVRKFAWKKSQRSYQDIEMNWIGDFNPKMMRVVEQIGGEVVKTHITYRLLFDGTKEFERAKSL</sequence>
<dbReference type="RefSeq" id="WP_090260813.1">
    <property type="nucleotide sequence ID" value="NZ_FOIR01000005.1"/>
</dbReference>
<protein>
    <recommendedName>
        <fullName evidence="3">N-acetyltransferase domain-containing protein</fullName>
    </recommendedName>
</protein>
<gene>
    <name evidence="1" type="ORF">SAMN05216290_3788</name>
</gene>
<reference evidence="2" key="1">
    <citation type="submission" date="2016-10" db="EMBL/GenBank/DDBJ databases">
        <authorList>
            <person name="Varghese N."/>
            <person name="Submissions S."/>
        </authorList>
    </citation>
    <scope>NUCLEOTIDE SEQUENCE [LARGE SCALE GENOMIC DNA]</scope>
    <source>
        <strain evidence="2">CGMCC 1.12402</strain>
    </source>
</reference>
<proteinExistence type="predicted"/>
<dbReference type="GeneID" id="99988454"/>
<dbReference type="InterPro" id="IPR039968">
    <property type="entry name" value="BcerS-like"/>
</dbReference>